<proteinExistence type="predicted"/>
<protein>
    <submittedName>
        <fullName evidence="3">Transposase</fullName>
    </submittedName>
</protein>
<dbReference type="KEGG" id="xpo:XPG1_1991"/>
<gene>
    <name evidence="3" type="ORF">XPG1_1991</name>
</gene>
<keyword evidence="4" id="KW-1185">Reference proteome</keyword>
<dbReference type="InterPro" id="IPR036397">
    <property type="entry name" value="RNaseH_sf"/>
</dbReference>
<dbReference type="InterPro" id="IPR038717">
    <property type="entry name" value="Tc1-like_DDE_dom"/>
</dbReference>
<dbReference type="NCBIfam" id="NF033545">
    <property type="entry name" value="transpos_IS630"/>
    <property type="match status" value="1"/>
</dbReference>
<dbReference type="PANTHER" id="PTHR46564">
    <property type="entry name" value="TRANSPOSASE"/>
    <property type="match status" value="1"/>
</dbReference>
<dbReference type="Gene3D" id="3.30.420.10">
    <property type="entry name" value="Ribonuclease H-like superfamily/Ribonuclease H"/>
    <property type="match status" value="1"/>
</dbReference>
<evidence type="ECO:0000259" key="2">
    <source>
        <dbReference type="Pfam" id="PF13358"/>
    </source>
</evidence>
<dbReference type="AlphaFoldDB" id="A0A068R404"/>
<dbReference type="GO" id="GO:0003676">
    <property type="term" value="F:nucleic acid binding"/>
    <property type="evidence" value="ECO:0007669"/>
    <property type="project" value="InterPro"/>
</dbReference>
<dbReference type="STRING" id="1354304.XPG1_1991"/>
<dbReference type="InterPro" id="IPR047655">
    <property type="entry name" value="Transpos_IS630-like"/>
</dbReference>
<feature type="domain" description="Tc1-like transposase DDE" evidence="2">
    <location>
        <begin position="129"/>
        <end position="262"/>
    </location>
</feature>
<feature type="domain" description="Transposase Synechocystis PCC 6803" evidence="1">
    <location>
        <begin position="1"/>
        <end position="111"/>
    </location>
</feature>
<dbReference type="Pfam" id="PF01710">
    <property type="entry name" value="HTH_Tnp_IS630"/>
    <property type="match status" value="1"/>
</dbReference>
<reference evidence="3 4" key="1">
    <citation type="submission" date="2013-07" db="EMBL/GenBank/DDBJ databases">
        <authorList>
            <person name="Genoscope - CEA"/>
        </authorList>
    </citation>
    <scope>NUCLEOTIDE SEQUENCE [LARGE SCALE GENOMIC DNA]</scope>
    <source>
        <strain evidence="3 4">G6</strain>
    </source>
</reference>
<dbReference type="OrthoDB" id="6659486at2"/>
<accession>A0A068R404</accession>
<evidence type="ECO:0000259" key="1">
    <source>
        <dbReference type="Pfam" id="PF01710"/>
    </source>
</evidence>
<evidence type="ECO:0000313" key="4">
    <source>
        <dbReference type="Proteomes" id="UP000032735"/>
    </source>
</evidence>
<name>A0A068R404_9GAMM</name>
<dbReference type="InterPro" id="IPR002622">
    <property type="entry name" value="Transposase_14"/>
</dbReference>
<dbReference type="PANTHER" id="PTHR46564:SF1">
    <property type="entry name" value="TRANSPOSASE"/>
    <property type="match status" value="1"/>
</dbReference>
<dbReference type="Pfam" id="PF13358">
    <property type="entry name" value="DDE_3"/>
    <property type="match status" value="1"/>
</dbReference>
<dbReference type="Proteomes" id="UP000032735">
    <property type="component" value="Chromosome"/>
</dbReference>
<dbReference type="HOGENOM" id="CLU_056788_1_4_6"/>
<dbReference type="EMBL" id="FO704551">
    <property type="protein sequence ID" value="CDG21646.1"/>
    <property type="molecule type" value="Genomic_DNA"/>
</dbReference>
<organism evidence="3 4">
    <name type="scientific">Xenorhabdus poinarii G6</name>
    <dbReference type="NCBI Taxonomy" id="1354304"/>
    <lineage>
        <taxon>Bacteria</taxon>
        <taxon>Pseudomonadati</taxon>
        <taxon>Pseudomonadota</taxon>
        <taxon>Gammaproteobacteria</taxon>
        <taxon>Enterobacterales</taxon>
        <taxon>Morganellaceae</taxon>
        <taxon>Xenorhabdus</taxon>
    </lineage>
</organism>
<evidence type="ECO:0000313" key="3">
    <source>
        <dbReference type="EMBL" id="CDG21646.1"/>
    </source>
</evidence>
<sequence>MGYSLDFRKRVRAYKDKHSLTFEQTSNHFEVSIRTLFRWSHKIAPCMTRDKPPTKISDEALIADVRNDPDDYQWERAKRLGVSQSAIHYALKRLNITVKKKLKHPKADAQARQAFVERIRHYEHAGKSIVYLDESGFAQSMPRTHGYSAKGLRCFGTHDWHAKSRINAIGAIIKKTFITLSLFAESINADVFHAWMTQDLLPKLPSRTVIVMDNASFHKRNDTIKAIADHGCQLEWLPAYSPDLNPIEHKWAEVKAIRRRERCSIDELFMEHVEHA</sequence>
<dbReference type="RefSeq" id="WP_071825363.1">
    <property type="nucleotide sequence ID" value="NZ_FO704551.1"/>
</dbReference>